<dbReference type="OrthoDB" id="9777271at2"/>
<dbReference type="RefSeq" id="WP_160936291.1">
    <property type="nucleotide sequence ID" value="NZ_SNVJ01000005.1"/>
</dbReference>
<sequence length="483" mass="51901">MLRLQLALPPETVAALWRHAALAELRRPRAMPERWTWLDSAEGHLAGAGMALRSPAAGNRRLCRLEPPPGLRLPGALPGEPELLPVGAAPPEAGGEALQAIARYAGRLQQTRPDAAGVTLRLRTGDLTIGDLTIGDPARPVALLELEGPEAPVLELVGALADDLPLLPAVAGLDRLALGLRRSPAALPDGRRGPPDLGVVETADEALALAIAHLTDVLLTHAPAARPDCGPEAVHQLRVAARRLRSCLRLFRPALDGPALRSLDAALRDFAGALGEAREWDVFLSELGAQLTAALGPERRWARLLRAAEARRVAAYGELRAMLDGPVFRRLVWQAVRLAALRDWEGAEAAPPLRALAAGLLSKRHRKLLKDGRDIASLSDTALHELRLKAKRLRYAAELFAPLWPGKPARRFLKRIAALQQALGVANDTVTSRALVAGLGRGAPAWAVGLAEGWALAATRGVRQQTLPAWRRFSRLDPFWGTE</sequence>
<proteinExistence type="predicted"/>
<dbReference type="Pfam" id="PF05235">
    <property type="entry name" value="CHAD"/>
    <property type="match status" value="1"/>
</dbReference>
<protein>
    <submittedName>
        <fullName evidence="2">CHAD domain-containing protein</fullName>
    </submittedName>
</protein>
<name>A0A845BCX4_9PROT</name>
<dbReference type="InterPro" id="IPR007899">
    <property type="entry name" value="CHAD_dom"/>
</dbReference>
<dbReference type="SMART" id="SM00880">
    <property type="entry name" value="CHAD"/>
    <property type="match status" value="1"/>
</dbReference>
<dbReference type="PANTHER" id="PTHR39339:SF1">
    <property type="entry name" value="CHAD DOMAIN-CONTAINING PROTEIN"/>
    <property type="match status" value="1"/>
</dbReference>
<dbReference type="Proteomes" id="UP000460715">
    <property type="component" value="Unassembled WGS sequence"/>
</dbReference>
<evidence type="ECO:0000313" key="2">
    <source>
        <dbReference type="EMBL" id="MXP63162.1"/>
    </source>
</evidence>
<comment type="caution">
    <text evidence="2">The sequence shown here is derived from an EMBL/GenBank/DDBJ whole genome shotgun (WGS) entry which is preliminary data.</text>
</comment>
<keyword evidence="3" id="KW-1185">Reference proteome</keyword>
<dbReference type="PROSITE" id="PS51708">
    <property type="entry name" value="CHAD"/>
    <property type="match status" value="1"/>
</dbReference>
<dbReference type="AlphaFoldDB" id="A0A845BCX4"/>
<dbReference type="Gene3D" id="1.40.20.10">
    <property type="entry name" value="CHAD domain"/>
    <property type="match status" value="1"/>
</dbReference>
<dbReference type="PANTHER" id="PTHR39339">
    <property type="entry name" value="SLR1444 PROTEIN"/>
    <property type="match status" value="1"/>
</dbReference>
<organism evidence="2 3">
    <name type="scientific">Teichococcus coralli</name>
    <dbReference type="NCBI Taxonomy" id="2545983"/>
    <lineage>
        <taxon>Bacteria</taxon>
        <taxon>Pseudomonadati</taxon>
        <taxon>Pseudomonadota</taxon>
        <taxon>Alphaproteobacteria</taxon>
        <taxon>Acetobacterales</taxon>
        <taxon>Roseomonadaceae</taxon>
        <taxon>Roseomonas</taxon>
    </lineage>
</organism>
<dbReference type="InterPro" id="IPR038186">
    <property type="entry name" value="CHAD_dom_sf"/>
</dbReference>
<evidence type="ECO:0000313" key="3">
    <source>
        <dbReference type="Proteomes" id="UP000460715"/>
    </source>
</evidence>
<accession>A0A845BCX4</accession>
<feature type="domain" description="CHAD" evidence="1">
    <location>
        <begin position="200"/>
        <end position="475"/>
    </location>
</feature>
<evidence type="ECO:0000259" key="1">
    <source>
        <dbReference type="PROSITE" id="PS51708"/>
    </source>
</evidence>
<reference evidence="2 3" key="1">
    <citation type="submission" date="2019-03" db="EMBL/GenBank/DDBJ databases">
        <title>Roseomonas sp. a novel Roseomonas species isolated from Sea whip Gorgonian.</title>
        <authorList>
            <person name="Li F."/>
            <person name="Pan X."/>
            <person name="Huang S."/>
            <person name="Li Z."/>
            <person name="Meng B."/>
        </authorList>
    </citation>
    <scope>NUCLEOTIDE SEQUENCE [LARGE SCALE GENOMIC DNA]</scope>
    <source>
        <strain evidence="2 3">M0104</strain>
    </source>
</reference>
<gene>
    <name evidence="2" type="ORF">E0493_07315</name>
</gene>
<dbReference type="EMBL" id="SNVJ01000005">
    <property type="protein sequence ID" value="MXP63162.1"/>
    <property type="molecule type" value="Genomic_DNA"/>
</dbReference>